<dbReference type="OrthoDB" id="1577640at2759"/>
<name>A0A8J2SBG4_9STRA</name>
<keyword evidence="2 3" id="KW-0040">ANK repeat</keyword>
<gene>
    <name evidence="4" type="ORF">PECAL_2P15310</name>
</gene>
<proteinExistence type="predicted"/>
<dbReference type="Proteomes" id="UP000789595">
    <property type="component" value="Unassembled WGS sequence"/>
</dbReference>
<keyword evidence="5" id="KW-1185">Reference proteome</keyword>
<evidence type="ECO:0000313" key="5">
    <source>
        <dbReference type="Proteomes" id="UP000789595"/>
    </source>
</evidence>
<dbReference type="SUPFAM" id="SSF48403">
    <property type="entry name" value="Ankyrin repeat"/>
    <property type="match status" value="1"/>
</dbReference>
<comment type="caution">
    <text evidence="4">The sequence shown here is derived from an EMBL/GenBank/DDBJ whole genome shotgun (WGS) entry which is preliminary data.</text>
</comment>
<dbReference type="SMART" id="SM00248">
    <property type="entry name" value="ANK"/>
    <property type="match status" value="2"/>
</dbReference>
<dbReference type="Gene3D" id="1.25.40.20">
    <property type="entry name" value="Ankyrin repeat-containing domain"/>
    <property type="match status" value="1"/>
</dbReference>
<dbReference type="InterPro" id="IPR050745">
    <property type="entry name" value="Multifunctional_regulatory"/>
</dbReference>
<reference evidence="4" key="1">
    <citation type="submission" date="2021-11" db="EMBL/GenBank/DDBJ databases">
        <authorList>
            <consortium name="Genoscope - CEA"/>
            <person name="William W."/>
        </authorList>
    </citation>
    <scope>NUCLEOTIDE SEQUENCE</scope>
</reference>
<evidence type="ECO:0000256" key="2">
    <source>
        <dbReference type="ARBA" id="ARBA00023043"/>
    </source>
</evidence>
<dbReference type="InterPro" id="IPR036770">
    <property type="entry name" value="Ankyrin_rpt-contain_sf"/>
</dbReference>
<dbReference type="AlphaFoldDB" id="A0A8J2SBG4"/>
<dbReference type="PANTHER" id="PTHR24189">
    <property type="entry name" value="MYOTROPHIN"/>
    <property type="match status" value="1"/>
</dbReference>
<dbReference type="EMBL" id="CAKKNE010000002">
    <property type="protein sequence ID" value="CAH0368465.1"/>
    <property type="molecule type" value="Genomic_DNA"/>
</dbReference>
<evidence type="ECO:0000313" key="4">
    <source>
        <dbReference type="EMBL" id="CAH0368465.1"/>
    </source>
</evidence>
<keyword evidence="1" id="KW-0677">Repeat</keyword>
<organism evidence="4 5">
    <name type="scientific">Pelagomonas calceolata</name>
    <dbReference type="NCBI Taxonomy" id="35677"/>
    <lineage>
        <taxon>Eukaryota</taxon>
        <taxon>Sar</taxon>
        <taxon>Stramenopiles</taxon>
        <taxon>Ochrophyta</taxon>
        <taxon>Pelagophyceae</taxon>
        <taxon>Pelagomonadales</taxon>
        <taxon>Pelagomonadaceae</taxon>
        <taxon>Pelagomonas</taxon>
    </lineage>
</organism>
<dbReference type="InterPro" id="IPR002110">
    <property type="entry name" value="Ankyrin_rpt"/>
</dbReference>
<feature type="repeat" description="ANK" evidence="3">
    <location>
        <begin position="125"/>
        <end position="158"/>
    </location>
</feature>
<accession>A0A8J2SBG4</accession>
<dbReference type="PROSITE" id="PS50297">
    <property type="entry name" value="ANK_REP_REGION"/>
    <property type="match status" value="1"/>
</dbReference>
<protein>
    <submittedName>
        <fullName evidence="4">Uncharacterized protein</fullName>
    </submittedName>
</protein>
<dbReference type="PANTHER" id="PTHR24189:SF50">
    <property type="entry name" value="ANKYRIN REPEAT AND SOCS BOX PROTEIN 2"/>
    <property type="match status" value="1"/>
</dbReference>
<feature type="repeat" description="ANK" evidence="3">
    <location>
        <begin position="159"/>
        <end position="191"/>
    </location>
</feature>
<dbReference type="Pfam" id="PF13857">
    <property type="entry name" value="Ank_5"/>
    <property type="match status" value="1"/>
</dbReference>
<evidence type="ECO:0000256" key="1">
    <source>
        <dbReference type="ARBA" id="ARBA00022737"/>
    </source>
</evidence>
<sequence>MRQRLLPLLILRRTMAYYRADGVRITHDPYARGMAEKYGAPGKTDADGFDPYADSVGPGIYGGTVKRDDMGQVVIGRQYQNHNPRPGPVYSGGGYTPTSKRLSDAAALEAWLNEHPDLVNEITTGGAQPLHNCGMSARNQGQVALLVSKGADIEAVDTYGYTPLHRMASNNLAAGAKALLEAGADPNFRGGSGETAAAVARASAAGDVLRVLGAHGTKRADVNVQRIVVEGGGSSEVQGEYVATPASKIPTGFAAVCVGQGWDTADTWARLNAGKAWFEAPNGAYIYHNQLDGMWWIDAPSGSGIFKATGPVHAPPAAGYEIIGEHAAPVPSIRIFRG</sequence>
<evidence type="ECO:0000256" key="3">
    <source>
        <dbReference type="PROSITE-ProRule" id="PRU00023"/>
    </source>
</evidence>
<dbReference type="PROSITE" id="PS50088">
    <property type="entry name" value="ANK_REPEAT"/>
    <property type="match status" value="2"/>
</dbReference>